<accession>A0AAI9TG42</accession>
<proteinExistence type="predicted"/>
<reference evidence="1" key="1">
    <citation type="submission" date="2015-06" db="EMBL/GenBank/DDBJ databases">
        <authorList>
            <person name="Nguyen H."/>
        </authorList>
    </citation>
    <scope>NUCLEOTIDE SEQUENCE</scope>
    <source>
        <strain evidence="1">DAOM 180753</strain>
    </source>
</reference>
<organism evidence="1 2">
    <name type="scientific">Penicillium thymicola</name>
    <dbReference type="NCBI Taxonomy" id="293382"/>
    <lineage>
        <taxon>Eukaryota</taxon>
        <taxon>Fungi</taxon>
        <taxon>Dikarya</taxon>
        <taxon>Ascomycota</taxon>
        <taxon>Pezizomycotina</taxon>
        <taxon>Eurotiomycetes</taxon>
        <taxon>Eurotiomycetidae</taxon>
        <taxon>Eurotiales</taxon>
        <taxon>Aspergillaceae</taxon>
        <taxon>Penicillium</taxon>
    </lineage>
</organism>
<dbReference type="EMBL" id="LACB01000195">
    <property type="protein sequence ID" value="KAJ9486715.1"/>
    <property type="molecule type" value="Genomic_DNA"/>
</dbReference>
<name>A0AAI9TG42_PENTH</name>
<evidence type="ECO:0000313" key="1">
    <source>
        <dbReference type="EMBL" id="KAJ9486715.1"/>
    </source>
</evidence>
<dbReference type="AlphaFoldDB" id="A0AAI9TG42"/>
<keyword evidence="2" id="KW-1185">Reference proteome</keyword>
<comment type="caution">
    <text evidence="1">The sequence shown here is derived from an EMBL/GenBank/DDBJ whole genome shotgun (WGS) entry which is preliminary data.</text>
</comment>
<dbReference type="Proteomes" id="UP001227192">
    <property type="component" value="Unassembled WGS sequence"/>
</dbReference>
<sequence length="79" mass="9322">MRRIGAWGQNPFWGRFMPECLNLERQKKLKYLNYYYVCLCNPSTIWLGWFRGCVLYCGDTIINDTQAETLVPRTLLPKG</sequence>
<reference evidence="1" key="2">
    <citation type="journal article" date="2016" name="Fungal Biol.">
        <title>Ochratoxin A production by Penicillium thymicola.</title>
        <authorList>
            <person name="Nguyen H.D.T."/>
            <person name="McMullin D.R."/>
            <person name="Ponomareva E."/>
            <person name="Riley R."/>
            <person name="Pomraning K.R."/>
            <person name="Baker S.E."/>
            <person name="Seifert K.A."/>
        </authorList>
    </citation>
    <scope>NUCLEOTIDE SEQUENCE</scope>
    <source>
        <strain evidence="1">DAOM 180753</strain>
    </source>
</reference>
<protein>
    <submittedName>
        <fullName evidence="1">Uncharacterized protein</fullName>
    </submittedName>
</protein>
<evidence type="ECO:0000313" key="2">
    <source>
        <dbReference type="Proteomes" id="UP001227192"/>
    </source>
</evidence>
<gene>
    <name evidence="1" type="ORF">VN97_g6624</name>
</gene>